<organism evidence="2 3">
    <name type="scientific">Streptomyces finlayi</name>
    <dbReference type="NCBI Taxonomy" id="67296"/>
    <lineage>
        <taxon>Bacteria</taxon>
        <taxon>Bacillati</taxon>
        <taxon>Actinomycetota</taxon>
        <taxon>Actinomycetes</taxon>
        <taxon>Kitasatosporales</taxon>
        <taxon>Streptomycetaceae</taxon>
        <taxon>Streptomyces</taxon>
    </lineage>
</organism>
<dbReference type="Proteomes" id="UP000515307">
    <property type="component" value="Chromosome"/>
</dbReference>
<dbReference type="KEGG" id="sfiy:F0344_00700"/>
<dbReference type="AlphaFoldDB" id="A0A7G7BDC3"/>
<keyword evidence="1" id="KW-0812">Transmembrane</keyword>
<gene>
    <name evidence="2" type="ORF">F0344_00700</name>
</gene>
<accession>A0A7G7BDC3</accession>
<proteinExistence type="predicted"/>
<name>A0A7G7BDC3_9ACTN</name>
<evidence type="ECO:0008006" key="4">
    <source>
        <dbReference type="Google" id="ProtNLM"/>
    </source>
</evidence>
<dbReference type="InterPro" id="IPR010640">
    <property type="entry name" value="Low_temperature_requirement_A"/>
</dbReference>
<dbReference type="EMBL" id="CP045702">
    <property type="protein sequence ID" value="QNE73338.1"/>
    <property type="molecule type" value="Genomic_DNA"/>
</dbReference>
<sequence>MPSATLASAATIGSGIEVTVEQVTHHAHISAIAAASVVTVPTALFVFMVWALHARHFKERGRRQLVLPVSSALVLVTTLAGHRAVPLAGLVCELTVALGASMSARRPDAG</sequence>
<evidence type="ECO:0000313" key="2">
    <source>
        <dbReference type="EMBL" id="QNE73338.1"/>
    </source>
</evidence>
<evidence type="ECO:0000256" key="1">
    <source>
        <dbReference type="SAM" id="Phobius"/>
    </source>
</evidence>
<keyword evidence="3" id="KW-1185">Reference proteome</keyword>
<reference evidence="3" key="1">
    <citation type="submission" date="2019-10" db="EMBL/GenBank/DDBJ databases">
        <title>Antimicrobial potential of Antarctic Bacteria.</title>
        <authorList>
            <person name="Benaud N."/>
            <person name="Edwards R.J."/>
            <person name="Ferrari B.C."/>
        </authorList>
    </citation>
    <scope>NUCLEOTIDE SEQUENCE [LARGE SCALE GENOMIC DNA]</scope>
    <source>
        <strain evidence="3">NBSH44</strain>
    </source>
</reference>
<keyword evidence="1" id="KW-0472">Membrane</keyword>
<keyword evidence="1" id="KW-1133">Transmembrane helix</keyword>
<dbReference type="Pfam" id="PF06772">
    <property type="entry name" value="LtrA"/>
    <property type="match status" value="1"/>
</dbReference>
<protein>
    <recommendedName>
        <fullName evidence="4">Low temperature requirement protein A</fullName>
    </recommendedName>
</protein>
<evidence type="ECO:0000313" key="3">
    <source>
        <dbReference type="Proteomes" id="UP000515307"/>
    </source>
</evidence>
<dbReference type="RefSeq" id="WP_185296907.1">
    <property type="nucleotide sequence ID" value="NZ_CP045702.1"/>
</dbReference>
<feature type="transmembrane region" description="Helical" evidence="1">
    <location>
        <begin position="31"/>
        <end position="53"/>
    </location>
</feature>